<dbReference type="Pfam" id="PF02372">
    <property type="entry name" value="IL15"/>
    <property type="match status" value="1"/>
</dbReference>
<dbReference type="GO" id="GO:0006955">
    <property type="term" value="P:immune response"/>
    <property type="evidence" value="ECO:0007669"/>
    <property type="project" value="InterPro"/>
</dbReference>
<organism evidence="10 11">
    <name type="scientific">Bucco capensis</name>
    <name type="common">collared puffbird</name>
    <dbReference type="NCBI Taxonomy" id="135168"/>
    <lineage>
        <taxon>Eukaryota</taxon>
        <taxon>Metazoa</taxon>
        <taxon>Chordata</taxon>
        <taxon>Craniata</taxon>
        <taxon>Vertebrata</taxon>
        <taxon>Euteleostomi</taxon>
        <taxon>Archelosauria</taxon>
        <taxon>Archosauria</taxon>
        <taxon>Dinosauria</taxon>
        <taxon>Saurischia</taxon>
        <taxon>Theropoda</taxon>
        <taxon>Coelurosauria</taxon>
        <taxon>Aves</taxon>
        <taxon>Neognathae</taxon>
        <taxon>Neoaves</taxon>
        <taxon>Telluraves</taxon>
        <taxon>Coraciimorphae</taxon>
        <taxon>Piciformes</taxon>
        <taxon>Bucconidae</taxon>
        <taxon>Bucco</taxon>
    </lineage>
</organism>
<comment type="similarity">
    <text evidence="2 8">Belongs to the IL-15/IL-21 family.</text>
</comment>
<dbReference type="InterPro" id="IPR009079">
    <property type="entry name" value="4_helix_cytokine-like_core"/>
</dbReference>
<evidence type="ECO:0000256" key="2">
    <source>
        <dbReference type="ARBA" id="ARBA00006050"/>
    </source>
</evidence>
<dbReference type="GO" id="GO:0045954">
    <property type="term" value="P:positive regulation of natural killer cell mediated cytotoxicity"/>
    <property type="evidence" value="ECO:0007669"/>
    <property type="project" value="TreeGrafter"/>
</dbReference>
<evidence type="ECO:0000256" key="5">
    <source>
        <dbReference type="ARBA" id="ARBA00022729"/>
    </source>
</evidence>
<dbReference type="PANTHER" id="PTHR14356:SF2">
    <property type="entry name" value="INTERLEUKIN-21"/>
    <property type="match status" value="1"/>
</dbReference>
<dbReference type="Gene3D" id="1.20.1250.70">
    <property type="entry name" value="Interleukin-15/Interleukin-21"/>
    <property type="match status" value="1"/>
</dbReference>
<feature type="non-terminal residue" evidence="10">
    <location>
        <position position="130"/>
    </location>
</feature>
<comment type="function">
    <text evidence="7">Cytokine with immunoregulatory activity. May promote the transition between innate and adaptive immunity. Induces the production of IgG(1) and IgG(3) in B-cells. Implicated in the generation and maintenance of T follicular helper (Tfh) cells and the formation of germinal-centers. Together with IL6, control the early generation of Tfh cells and are critical for an effective antibody response to acute viral infection. May play a role in proliferation and maturation of natural killer (NK) cells in synergy with IL15. May regulate proliferation of mature B- and T-cells in response to activating stimuli. In synergy with IL15 and IL18 stimulates interferon gamma production in T-cells and NK cells. During T-cell mediated immune response may inhibit dendritic cells (DC) activation and maturation.</text>
</comment>
<evidence type="ECO:0000313" key="10">
    <source>
        <dbReference type="EMBL" id="NXH17244.1"/>
    </source>
</evidence>
<protein>
    <recommendedName>
        <fullName evidence="8">Interleukin</fullName>
    </recommendedName>
</protein>
<keyword evidence="5 9" id="KW-0732">Signal</keyword>
<evidence type="ECO:0000256" key="6">
    <source>
        <dbReference type="ARBA" id="ARBA00023157"/>
    </source>
</evidence>
<dbReference type="InterPro" id="IPR003443">
    <property type="entry name" value="IL-15/IL-21_fam"/>
</dbReference>
<feature type="signal peptide" evidence="9">
    <location>
        <begin position="1"/>
        <end position="17"/>
    </location>
</feature>
<keyword evidence="4" id="KW-0964">Secreted</keyword>
<dbReference type="OrthoDB" id="9426569at2759"/>
<comment type="subcellular location">
    <subcellularLocation>
        <location evidence="1">Secreted</location>
    </subcellularLocation>
</comment>
<name>A0A7K9HX19_9PICI</name>
<gene>
    <name evidence="10" type="primary">Il21</name>
    <name evidence="10" type="ORF">BUCCAP_R00442</name>
</gene>
<accession>A0A7K9HX19</accession>
<keyword evidence="3 8" id="KW-0202">Cytokine</keyword>
<dbReference type="GO" id="GO:0005125">
    <property type="term" value="F:cytokine activity"/>
    <property type="evidence" value="ECO:0007669"/>
    <property type="project" value="UniProtKB-KW"/>
</dbReference>
<dbReference type="GO" id="GO:0005126">
    <property type="term" value="F:cytokine receptor binding"/>
    <property type="evidence" value="ECO:0007669"/>
    <property type="project" value="InterPro"/>
</dbReference>
<evidence type="ECO:0000256" key="9">
    <source>
        <dbReference type="SAM" id="SignalP"/>
    </source>
</evidence>
<sequence length="130" mass="14830">RMTILCMLFFCSSVVLTVPSPQTLKYMQLLETIDRLKPTVKDKDAELLHTPENPVDECLFTAVACFRKGILKLEPKTSQVNATFTQTVRALKRFTVRNSGKQCNSTCESYEKKNPIEFLNSLENLIQKVI</sequence>
<keyword evidence="11" id="KW-1185">Reference proteome</keyword>
<evidence type="ECO:0000256" key="4">
    <source>
        <dbReference type="ARBA" id="ARBA00022525"/>
    </source>
</evidence>
<dbReference type="EMBL" id="VWZO01013000">
    <property type="protein sequence ID" value="NXH17244.1"/>
    <property type="molecule type" value="Genomic_DNA"/>
</dbReference>
<evidence type="ECO:0000256" key="3">
    <source>
        <dbReference type="ARBA" id="ARBA00022514"/>
    </source>
</evidence>
<reference evidence="10 11" key="1">
    <citation type="submission" date="2019-09" db="EMBL/GenBank/DDBJ databases">
        <title>Bird 10,000 Genomes (B10K) Project - Family phase.</title>
        <authorList>
            <person name="Zhang G."/>
        </authorList>
    </citation>
    <scope>NUCLEOTIDE SEQUENCE [LARGE SCALE GENOMIC DNA]</scope>
    <source>
        <strain evidence="10">B10K-DU-001-16</strain>
        <tissue evidence="10">Muscle</tissue>
    </source>
</reference>
<proteinExistence type="inferred from homology"/>
<dbReference type="SUPFAM" id="SSF47266">
    <property type="entry name" value="4-helical cytokines"/>
    <property type="match status" value="1"/>
</dbReference>
<evidence type="ECO:0000256" key="8">
    <source>
        <dbReference type="RuleBase" id="RU003453"/>
    </source>
</evidence>
<evidence type="ECO:0000256" key="7">
    <source>
        <dbReference type="ARBA" id="ARBA00045924"/>
    </source>
</evidence>
<dbReference type="PANTHER" id="PTHR14356">
    <property type="entry name" value="INTERLEUKIN-15-RELATED"/>
    <property type="match status" value="1"/>
</dbReference>
<feature type="chain" id="PRO_5029698491" description="Interleukin" evidence="9">
    <location>
        <begin position="18"/>
        <end position="130"/>
    </location>
</feature>
<keyword evidence="6" id="KW-1015">Disulfide bond</keyword>
<evidence type="ECO:0000313" key="11">
    <source>
        <dbReference type="Proteomes" id="UP000534107"/>
    </source>
</evidence>
<evidence type="ECO:0000256" key="1">
    <source>
        <dbReference type="ARBA" id="ARBA00004613"/>
    </source>
</evidence>
<dbReference type="GO" id="GO:0005615">
    <property type="term" value="C:extracellular space"/>
    <property type="evidence" value="ECO:0007669"/>
    <property type="project" value="UniProtKB-KW"/>
</dbReference>
<dbReference type="AlphaFoldDB" id="A0A7K9HX19"/>
<feature type="non-terminal residue" evidence="10">
    <location>
        <position position="1"/>
    </location>
</feature>
<dbReference type="Proteomes" id="UP000534107">
    <property type="component" value="Unassembled WGS sequence"/>
</dbReference>
<comment type="caution">
    <text evidence="10">The sequence shown here is derived from an EMBL/GenBank/DDBJ whole genome shotgun (WGS) entry which is preliminary data.</text>
</comment>